<organism evidence="3 4">
    <name type="scientific">Actinomadura monticuli</name>
    <dbReference type="NCBI Taxonomy" id="3097367"/>
    <lineage>
        <taxon>Bacteria</taxon>
        <taxon>Bacillati</taxon>
        <taxon>Actinomycetota</taxon>
        <taxon>Actinomycetes</taxon>
        <taxon>Streptosporangiales</taxon>
        <taxon>Thermomonosporaceae</taxon>
        <taxon>Actinomadura</taxon>
    </lineage>
</organism>
<comment type="caution">
    <text evidence="3">The sequence shown here is derived from an EMBL/GenBank/DDBJ whole genome shotgun (WGS) entry which is preliminary data.</text>
</comment>
<dbReference type="Proteomes" id="UP001569963">
    <property type="component" value="Unassembled WGS sequence"/>
</dbReference>
<name>A0ABV4Q3L4_9ACTN</name>
<reference evidence="3 4" key="1">
    <citation type="submission" date="2023-11" db="EMBL/GenBank/DDBJ databases">
        <title>Actinomadura monticuli sp. nov., isolated from volcanic ash.</title>
        <authorList>
            <person name="Lee S.D."/>
            <person name="Yang H."/>
            <person name="Kim I.S."/>
        </authorList>
    </citation>
    <scope>NUCLEOTIDE SEQUENCE [LARGE SCALE GENOMIC DNA]</scope>
    <source>
        <strain evidence="3 4">DLS-62</strain>
    </source>
</reference>
<keyword evidence="4" id="KW-1185">Reference proteome</keyword>
<feature type="region of interest" description="Disordered" evidence="1">
    <location>
        <begin position="1"/>
        <end position="30"/>
    </location>
</feature>
<evidence type="ECO:0000256" key="2">
    <source>
        <dbReference type="SAM" id="Phobius"/>
    </source>
</evidence>
<evidence type="ECO:0000313" key="4">
    <source>
        <dbReference type="Proteomes" id="UP001569963"/>
    </source>
</evidence>
<keyword evidence="2" id="KW-0812">Transmembrane</keyword>
<keyword evidence="2" id="KW-0472">Membrane</keyword>
<evidence type="ECO:0008006" key="5">
    <source>
        <dbReference type="Google" id="ProtNLM"/>
    </source>
</evidence>
<protein>
    <recommendedName>
        <fullName evidence="5">Anti-sigma factor</fullName>
    </recommendedName>
</protein>
<evidence type="ECO:0000313" key="3">
    <source>
        <dbReference type="EMBL" id="MFA1537746.1"/>
    </source>
</evidence>
<dbReference type="EMBL" id="JAXCEI010000001">
    <property type="protein sequence ID" value="MFA1537746.1"/>
    <property type="molecule type" value="Genomic_DNA"/>
</dbReference>
<proteinExistence type="predicted"/>
<feature type="transmembrane region" description="Helical" evidence="2">
    <location>
        <begin position="36"/>
        <end position="55"/>
    </location>
</feature>
<evidence type="ECO:0000256" key="1">
    <source>
        <dbReference type="SAM" id="MobiDB-lite"/>
    </source>
</evidence>
<gene>
    <name evidence="3" type="ORF">SM611_02285</name>
</gene>
<keyword evidence="2" id="KW-1133">Transmembrane helix</keyword>
<accession>A0ABV4Q3L4</accession>
<dbReference type="RefSeq" id="WP_371947081.1">
    <property type="nucleotide sequence ID" value="NZ_JAXCEI010000001.1"/>
</dbReference>
<sequence length="206" mass="21958">MTASDTRPDGIPLPGQAEPEPSGRAGTGIRPRDRRIVQAIALVCAMAAMLVLPWTDETANVRKSLKPPEKVTTVPEGRIGELVGAKWKVYDRRTAAPLGVAQAGGQAGGQGDVVELRLQVAVLPSDAASAKAVGSYGLLYRLHDDDGHVWFASGVRTAEPRAGAAMRITVRGTVPRSKAEALELRIQAPKESRKPEDPLVSLRFAR</sequence>